<sequence>MSGKVPVIVWHSRKPEDGTSSDQHEVAVAEEIRAEEISNDAFFHMDAKKVPGKRSKLQVLLVTTVSAIVLGVLIGTVMLKLLTVFETDEAAVTVSGHANAAMNKKSELLSAYVLQGGVFTKKKNADEWLAKYEKAGVPAVLWQRDGSYYLFAGAAPAEKQAAEQAKLIEKAKLDIYIKEWTAPIAKGELKDNEKKWLSEFSTVWNRTLQKTGETHSASEWNSLIKSAPAKSTACQNLAKGIEANLDKLKAGDSNTVRQALLNIWKSAEKIS</sequence>
<evidence type="ECO:0000313" key="4">
    <source>
        <dbReference type="Proteomes" id="UP001180087"/>
    </source>
</evidence>
<organism evidence="3 4">
    <name type="scientific">Aciduricibacillus chroicocephali</name>
    <dbReference type="NCBI Taxonomy" id="3054939"/>
    <lineage>
        <taxon>Bacteria</taxon>
        <taxon>Bacillati</taxon>
        <taxon>Bacillota</taxon>
        <taxon>Bacilli</taxon>
        <taxon>Bacillales</taxon>
        <taxon>Bacillaceae</taxon>
        <taxon>Aciduricibacillus</taxon>
    </lineage>
</organism>
<name>A0ABY9KVM6_9BACI</name>
<evidence type="ECO:0000259" key="2">
    <source>
        <dbReference type="PROSITE" id="PS51724"/>
    </source>
</evidence>
<reference evidence="3" key="1">
    <citation type="submission" date="2023-06" db="EMBL/GenBank/DDBJ databases">
        <title>A Treasure from Seagulls: Isolation and Description of Aciduricobacillus qingdaonensis gen. nov., sp. nov., a Rare Obligately Uric Acid-utilizing Member in the Family Bacillaceae.</title>
        <authorList>
            <person name="Liu W."/>
            <person name="Wang B."/>
        </authorList>
    </citation>
    <scope>NUCLEOTIDE SEQUENCE</scope>
    <source>
        <strain evidence="3">44XB</strain>
    </source>
</reference>
<dbReference type="InterPro" id="IPR036680">
    <property type="entry name" value="SPOR-like_sf"/>
</dbReference>
<dbReference type="Gene3D" id="3.30.70.1070">
    <property type="entry name" value="Sporulation related repeat"/>
    <property type="match status" value="1"/>
</dbReference>
<dbReference type="InterPro" id="IPR007730">
    <property type="entry name" value="SPOR-like_dom"/>
</dbReference>
<evidence type="ECO:0000313" key="3">
    <source>
        <dbReference type="EMBL" id="WLV23688.1"/>
    </source>
</evidence>
<feature type="transmembrane region" description="Helical" evidence="1">
    <location>
        <begin position="59"/>
        <end position="79"/>
    </location>
</feature>
<keyword evidence="1" id="KW-0472">Membrane</keyword>
<feature type="domain" description="SPOR" evidence="2">
    <location>
        <begin position="106"/>
        <end position="183"/>
    </location>
</feature>
<gene>
    <name evidence="3" type="ORF">QR721_08520</name>
</gene>
<protein>
    <recommendedName>
        <fullName evidence="2">SPOR domain-containing protein</fullName>
    </recommendedName>
</protein>
<dbReference type="RefSeq" id="WP_348025947.1">
    <property type="nucleotide sequence ID" value="NZ_CP129113.1"/>
</dbReference>
<keyword evidence="1" id="KW-0812">Transmembrane</keyword>
<proteinExistence type="predicted"/>
<dbReference type="SUPFAM" id="SSF110997">
    <property type="entry name" value="Sporulation related repeat"/>
    <property type="match status" value="1"/>
</dbReference>
<evidence type="ECO:0000256" key="1">
    <source>
        <dbReference type="SAM" id="Phobius"/>
    </source>
</evidence>
<dbReference type="EMBL" id="CP129113">
    <property type="protein sequence ID" value="WLV23688.1"/>
    <property type="molecule type" value="Genomic_DNA"/>
</dbReference>
<dbReference type="PROSITE" id="PS51724">
    <property type="entry name" value="SPOR"/>
    <property type="match status" value="1"/>
</dbReference>
<keyword evidence="4" id="KW-1185">Reference proteome</keyword>
<keyword evidence="1" id="KW-1133">Transmembrane helix</keyword>
<dbReference type="Proteomes" id="UP001180087">
    <property type="component" value="Chromosome"/>
</dbReference>
<accession>A0ABY9KVM6</accession>